<keyword evidence="15" id="KW-1185">Reference proteome</keyword>
<keyword evidence="8" id="KW-0675">Receptor</keyword>
<evidence type="ECO:0000256" key="10">
    <source>
        <dbReference type="PROSITE-ProRule" id="PRU01360"/>
    </source>
</evidence>
<dbReference type="PANTHER" id="PTHR30069:SF29">
    <property type="entry name" value="HEMOGLOBIN AND HEMOGLOBIN-HAPTOGLOBIN-BINDING PROTEIN 1-RELATED"/>
    <property type="match status" value="1"/>
</dbReference>
<evidence type="ECO:0000256" key="6">
    <source>
        <dbReference type="ARBA" id="ARBA00023077"/>
    </source>
</evidence>
<dbReference type="InterPro" id="IPR039426">
    <property type="entry name" value="TonB-dep_rcpt-like"/>
</dbReference>
<dbReference type="SUPFAM" id="SSF56935">
    <property type="entry name" value="Porins"/>
    <property type="match status" value="1"/>
</dbReference>
<keyword evidence="3 10" id="KW-1134">Transmembrane beta strand</keyword>
<dbReference type="Gene3D" id="2.40.170.20">
    <property type="entry name" value="TonB-dependent receptor, beta-barrel domain"/>
    <property type="match status" value="1"/>
</dbReference>
<keyword evidence="9 10" id="KW-0998">Cell outer membrane</keyword>
<dbReference type="InterPro" id="IPR036942">
    <property type="entry name" value="Beta-barrel_TonB_sf"/>
</dbReference>
<feature type="domain" description="FMN-binding" evidence="13">
    <location>
        <begin position="159"/>
        <end position="238"/>
    </location>
</feature>
<dbReference type="AlphaFoldDB" id="A0AAN4W0U6"/>
<dbReference type="GO" id="GO:0015344">
    <property type="term" value="F:siderophore uptake transmembrane transporter activity"/>
    <property type="evidence" value="ECO:0007669"/>
    <property type="project" value="TreeGrafter"/>
</dbReference>
<evidence type="ECO:0000256" key="8">
    <source>
        <dbReference type="ARBA" id="ARBA00023170"/>
    </source>
</evidence>
<evidence type="ECO:0000256" key="12">
    <source>
        <dbReference type="SAM" id="Phobius"/>
    </source>
</evidence>
<feature type="transmembrane region" description="Helical" evidence="12">
    <location>
        <begin position="378"/>
        <end position="395"/>
    </location>
</feature>
<comment type="similarity">
    <text evidence="10 11">Belongs to the TonB-dependent receptor family.</text>
</comment>
<dbReference type="Proteomes" id="UP001310022">
    <property type="component" value="Unassembled WGS sequence"/>
</dbReference>
<evidence type="ECO:0000256" key="9">
    <source>
        <dbReference type="ARBA" id="ARBA00023237"/>
    </source>
</evidence>
<keyword evidence="4 10" id="KW-0812">Transmembrane</keyword>
<feature type="transmembrane region" description="Helical" evidence="12">
    <location>
        <begin position="290"/>
        <end position="310"/>
    </location>
</feature>
<dbReference type="InterPro" id="IPR012910">
    <property type="entry name" value="Plug_dom"/>
</dbReference>
<gene>
    <name evidence="14" type="ORF">PEDI_38450</name>
</gene>
<evidence type="ECO:0000313" key="14">
    <source>
        <dbReference type="EMBL" id="GJM63293.1"/>
    </source>
</evidence>
<evidence type="ECO:0000256" key="11">
    <source>
        <dbReference type="RuleBase" id="RU003357"/>
    </source>
</evidence>
<dbReference type="GO" id="GO:0009279">
    <property type="term" value="C:cell outer membrane"/>
    <property type="evidence" value="ECO:0007669"/>
    <property type="project" value="UniProtKB-SubCell"/>
</dbReference>
<dbReference type="RefSeq" id="WP_338238476.1">
    <property type="nucleotide sequence ID" value="NZ_BQKE01000002.1"/>
</dbReference>
<comment type="subcellular location">
    <subcellularLocation>
        <location evidence="1 10">Cell outer membrane</location>
        <topology evidence="1 10">Multi-pass membrane protein</topology>
    </subcellularLocation>
</comment>
<dbReference type="InterPro" id="IPR000531">
    <property type="entry name" value="Beta-barrel_TonB"/>
</dbReference>
<evidence type="ECO:0000256" key="5">
    <source>
        <dbReference type="ARBA" id="ARBA00022729"/>
    </source>
</evidence>
<dbReference type="PANTHER" id="PTHR30069">
    <property type="entry name" value="TONB-DEPENDENT OUTER MEMBRANE RECEPTOR"/>
    <property type="match status" value="1"/>
</dbReference>
<keyword evidence="12" id="KW-1133">Transmembrane helix</keyword>
<dbReference type="GO" id="GO:0044718">
    <property type="term" value="P:siderophore transmembrane transport"/>
    <property type="evidence" value="ECO:0007669"/>
    <property type="project" value="TreeGrafter"/>
</dbReference>
<dbReference type="InterPro" id="IPR007329">
    <property type="entry name" value="FMN-bd"/>
</dbReference>
<organism evidence="14 15">
    <name type="scientific">Persicobacter diffluens</name>
    <dbReference type="NCBI Taxonomy" id="981"/>
    <lineage>
        <taxon>Bacteria</taxon>
        <taxon>Pseudomonadati</taxon>
        <taxon>Bacteroidota</taxon>
        <taxon>Cytophagia</taxon>
        <taxon>Cytophagales</taxon>
        <taxon>Persicobacteraceae</taxon>
        <taxon>Persicobacter</taxon>
    </lineage>
</organism>
<evidence type="ECO:0000256" key="3">
    <source>
        <dbReference type="ARBA" id="ARBA00022452"/>
    </source>
</evidence>
<evidence type="ECO:0000256" key="7">
    <source>
        <dbReference type="ARBA" id="ARBA00023136"/>
    </source>
</evidence>
<evidence type="ECO:0000256" key="2">
    <source>
        <dbReference type="ARBA" id="ARBA00022448"/>
    </source>
</evidence>
<evidence type="ECO:0000256" key="4">
    <source>
        <dbReference type="ARBA" id="ARBA00022692"/>
    </source>
</evidence>
<accession>A0AAN4W0U6</accession>
<comment type="caution">
    <text evidence="14">The sequence shown here is derived from an EMBL/GenBank/DDBJ whole genome shotgun (WGS) entry which is preliminary data.</text>
</comment>
<feature type="transmembrane region" description="Helical" evidence="12">
    <location>
        <begin position="407"/>
        <end position="426"/>
    </location>
</feature>
<dbReference type="PROSITE" id="PS52016">
    <property type="entry name" value="TONB_DEPENDENT_REC_3"/>
    <property type="match status" value="1"/>
</dbReference>
<dbReference type="SMART" id="SM00900">
    <property type="entry name" value="FMN_bind"/>
    <property type="match status" value="1"/>
</dbReference>
<dbReference type="InterPro" id="IPR017896">
    <property type="entry name" value="4Fe4S_Fe-S-bd"/>
</dbReference>
<proteinExistence type="inferred from homology"/>
<keyword evidence="5" id="KW-0732">Signal</keyword>
<dbReference type="Pfam" id="PF00593">
    <property type="entry name" value="TonB_dep_Rec_b-barrel"/>
    <property type="match status" value="1"/>
</dbReference>
<evidence type="ECO:0000259" key="13">
    <source>
        <dbReference type="SMART" id="SM00900"/>
    </source>
</evidence>
<protein>
    <recommendedName>
        <fullName evidence="13">FMN-binding domain-containing protein</fullName>
    </recommendedName>
</protein>
<feature type="transmembrane region" description="Helical" evidence="12">
    <location>
        <begin position="322"/>
        <end position="340"/>
    </location>
</feature>
<feature type="transmembrane region" description="Helical" evidence="12">
    <location>
        <begin position="12"/>
        <end position="31"/>
    </location>
</feature>
<dbReference type="Pfam" id="PF07715">
    <property type="entry name" value="Plug"/>
    <property type="match status" value="1"/>
</dbReference>
<dbReference type="Pfam" id="PF12801">
    <property type="entry name" value="Fer4_5"/>
    <property type="match status" value="2"/>
</dbReference>
<dbReference type="Gene3D" id="2.170.130.10">
    <property type="entry name" value="TonB-dependent receptor, plug domain"/>
    <property type="match status" value="1"/>
</dbReference>
<dbReference type="Pfam" id="PF04205">
    <property type="entry name" value="FMN_bind"/>
    <property type="match status" value="1"/>
</dbReference>
<dbReference type="InterPro" id="IPR037066">
    <property type="entry name" value="Plug_dom_sf"/>
</dbReference>
<dbReference type="EMBL" id="BQKE01000002">
    <property type="protein sequence ID" value="GJM63293.1"/>
    <property type="molecule type" value="Genomic_DNA"/>
</dbReference>
<keyword evidence="2 10" id="KW-0813">Transport</keyword>
<dbReference type="GO" id="GO:0010181">
    <property type="term" value="F:FMN binding"/>
    <property type="evidence" value="ECO:0007669"/>
    <property type="project" value="InterPro"/>
</dbReference>
<evidence type="ECO:0000256" key="1">
    <source>
        <dbReference type="ARBA" id="ARBA00004571"/>
    </source>
</evidence>
<keyword evidence="7 10" id="KW-0472">Membrane</keyword>
<keyword evidence="6 11" id="KW-0798">TonB box</keyword>
<evidence type="ECO:0000313" key="15">
    <source>
        <dbReference type="Proteomes" id="UP001310022"/>
    </source>
</evidence>
<dbReference type="CDD" id="cd01347">
    <property type="entry name" value="ligand_gated_channel"/>
    <property type="match status" value="1"/>
</dbReference>
<feature type="transmembrane region" description="Helical" evidence="12">
    <location>
        <begin position="262"/>
        <end position="278"/>
    </location>
</feature>
<feature type="transmembrane region" description="Helical" evidence="12">
    <location>
        <begin position="477"/>
        <end position="494"/>
    </location>
</feature>
<sequence>MLKSVQLDIPKSILTAVVLGLVLFFTMNGPLNPPSVQFNANHVDQTFFAPKIVGQSKGKSDFGLLSADAAKVDLAYGMITPEQKQQQSHGLISSDKAVGEMLNNAQWALEMEQRLKERWGGERTFQIKMFEEHCFAEVYDKGRLVSVYLENQVNNHVQGYAGPVYIGAYIGKHGQLLGLDYLHSLETESYLRKIFRTDYMGQYEQLDLGAAHSIDAVSGATITTKAIADATTMLVEVGAPMVESYLTEAMSDFEVKASLNKWWVVQAVILGLLFLFHFQKKIKRSKSIRMGLAIFTLLFLGFGMNQSFTYITFVQPFMGTELSYFMVAYSVMVLLSAIWGKNVYCKYVCPFGAAQMISLKYSPFKKKDILISNKQASLIRYAVTLVLLSGVIYGYRDWGNFELFPDLFGLQFSSYWFFVAVLVVLVSMRFPMIWCRLTCPTGCVLDTLTDAAEFRGYKKKKPIAKNTVMPKIKRNKPMVATVLLLFMGLGNARAQQFHLSVIDLEDQRAIPAANVHLVDASTGFDKYMVTNEQGQISFDYRPGLVAVVSHLCYLPKQMELGSASMTIKLQPDVRMLNQVVMTAQAEPVLADRSIYKIKPISNQEIEKLGAVSLPDVLQFQTGVNLIEDGVLGTKIIMQGLEGEHVKIMVDGVPLVGRMDGNIDLSQINLSQVDHIEVLEGPMSVIYGSNALAGTINIITREIQHQSLRVNAKSYAESVGQFQNAVSAEVKKGKHAAGITLGYNYFNGYSENASSNRRSDDWRPKDQLQIAPYYAFRSGKLKGKVGLNFFDETIKALGEYPSIGALAYDTQFNTQRINYYSNWNYKFSAQSNLSAVLSYQTFDRLTENITTDLVTNGETVTSSSSELFDTFNGRLNYFYKSELFNWQLGAEATLENGSGDKMPENDGMQEYALYTTLEWKLSESWSAQPGLRYMYNAAFDAPFIYNLHFKWDKDNKWLARFSGATAFRAPSLKERYMIFVDSNHRIFGNENLLPENGYNFSGSISRLFSVGAWNVKAEAKGYYNHLTDGIELMVIPAENEGDAADYVYGNVDEKITYGGEFVLNWNYENRLIFNTHYNVVNIGYYMPQLKDLAYAPNHNVSLSAEYRLPSLGLGFKTDFRYSGEFTQLSANPEEEEEAYTSAVRDAFAIWNCSVNKSFWEKKLTVVAGAKNLLDVNTINTTGSGGAHSGGATAPVAWGRSYFISLNFNLNKR</sequence>
<reference evidence="14 15" key="1">
    <citation type="submission" date="2021-12" db="EMBL/GenBank/DDBJ databases">
        <title>Genome sequencing of bacteria with rrn-lacking chromosome and rrn-plasmid.</title>
        <authorList>
            <person name="Anda M."/>
            <person name="Iwasaki W."/>
        </authorList>
    </citation>
    <scope>NUCLEOTIDE SEQUENCE [LARGE SCALE GENOMIC DNA]</scope>
    <source>
        <strain evidence="14 15">NBRC 15940</strain>
    </source>
</reference>
<name>A0AAN4W0U6_9BACT</name>